<evidence type="ECO:0000256" key="1">
    <source>
        <dbReference type="SAM" id="SignalP"/>
    </source>
</evidence>
<dbReference type="Proteomes" id="UP000323824">
    <property type="component" value="Chromosome"/>
</dbReference>
<reference evidence="2 3" key="1">
    <citation type="submission" date="2019-02" db="EMBL/GenBank/DDBJ databases">
        <authorList>
            <person name="Fomenkov A."/>
            <person name="Dubinina G."/>
            <person name="Grabovich M."/>
            <person name="Vincze T."/>
            <person name="Roberts R.J."/>
        </authorList>
    </citation>
    <scope>NUCLEOTIDE SEQUENCE [LARGE SCALE GENOMIC DNA]</scope>
    <source>
        <strain evidence="2 3">P</strain>
    </source>
</reference>
<dbReference type="RefSeq" id="WP_149566902.1">
    <property type="nucleotide sequence ID" value="NZ_CP035807.1"/>
</dbReference>
<name>A0A5C1QAF4_9SPIO</name>
<gene>
    <name evidence="2" type="ORF">EW093_02655</name>
</gene>
<evidence type="ECO:0008006" key="4">
    <source>
        <dbReference type="Google" id="ProtNLM"/>
    </source>
</evidence>
<dbReference type="AlphaFoldDB" id="A0A5C1QAF4"/>
<keyword evidence="3" id="KW-1185">Reference proteome</keyword>
<sequence length="165" mass="18651">MKRIYIVLFVLISTFTFAQEDRTSFVISGGTQYLDNFFVDFGFSIIKPLAGNKELDIKVSLDLRTENDGESVKPEFNIPVYFDINFLFPIGEKLTYLVGTGITPTLRPLGDESIFLIGPNAKMGFRYKIHPSMSLLLEATQSLLIGPPNWMYSATQIIFGINFFI</sequence>
<organism evidence="2 3">
    <name type="scientific">Thiospirochaeta perfilievii</name>
    <dbReference type="NCBI Taxonomy" id="252967"/>
    <lineage>
        <taxon>Bacteria</taxon>
        <taxon>Pseudomonadati</taxon>
        <taxon>Spirochaetota</taxon>
        <taxon>Spirochaetia</taxon>
        <taxon>Spirochaetales</taxon>
        <taxon>Spirochaetaceae</taxon>
        <taxon>Thiospirochaeta</taxon>
    </lineage>
</organism>
<proteinExistence type="predicted"/>
<dbReference type="KEGG" id="sper:EW093_02655"/>
<reference evidence="2 3" key="2">
    <citation type="submission" date="2019-09" db="EMBL/GenBank/DDBJ databases">
        <title>Complete Genome Sequence and Methylome Analysis of free living Spirochaetas.</title>
        <authorList>
            <person name="Leshcheva N."/>
            <person name="Mikheeva N."/>
        </authorList>
    </citation>
    <scope>NUCLEOTIDE SEQUENCE [LARGE SCALE GENOMIC DNA]</scope>
    <source>
        <strain evidence="2 3">P</strain>
    </source>
</reference>
<keyword evidence="1" id="KW-0732">Signal</keyword>
<evidence type="ECO:0000313" key="2">
    <source>
        <dbReference type="EMBL" id="QEN03644.1"/>
    </source>
</evidence>
<accession>A0A5C1QAF4</accession>
<evidence type="ECO:0000313" key="3">
    <source>
        <dbReference type="Proteomes" id="UP000323824"/>
    </source>
</evidence>
<dbReference type="EMBL" id="CP035807">
    <property type="protein sequence ID" value="QEN03644.1"/>
    <property type="molecule type" value="Genomic_DNA"/>
</dbReference>
<protein>
    <recommendedName>
        <fullName evidence="4">Outer membrane protein beta-barrel domain-containing protein</fullName>
    </recommendedName>
</protein>
<feature type="signal peptide" evidence="1">
    <location>
        <begin position="1"/>
        <end position="18"/>
    </location>
</feature>
<dbReference type="OrthoDB" id="370350at2"/>
<feature type="chain" id="PRO_5022660162" description="Outer membrane protein beta-barrel domain-containing protein" evidence="1">
    <location>
        <begin position="19"/>
        <end position="165"/>
    </location>
</feature>